<keyword evidence="1" id="KW-0175">Coiled coil</keyword>
<comment type="caution">
    <text evidence="4">The sequence shown here is derived from an EMBL/GenBank/DDBJ whole genome shotgun (WGS) entry which is preliminary data.</text>
</comment>
<reference evidence="4 5" key="1">
    <citation type="submission" date="2021-01" db="EMBL/GenBank/DDBJ databases">
        <title>Whole genome shotgun sequence of Asanoa siamensis NBRC 107932.</title>
        <authorList>
            <person name="Komaki H."/>
            <person name="Tamura T."/>
        </authorList>
    </citation>
    <scope>NUCLEOTIDE SEQUENCE [LARGE SCALE GENOMIC DNA]</scope>
    <source>
        <strain evidence="4 5">NBRC 107932</strain>
    </source>
</reference>
<dbReference type="RefSeq" id="WP_203712885.1">
    <property type="nucleotide sequence ID" value="NZ_BONE01000018.1"/>
</dbReference>
<feature type="region of interest" description="Disordered" evidence="2">
    <location>
        <begin position="1"/>
        <end position="128"/>
    </location>
</feature>
<evidence type="ECO:0000313" key="5">
    <source>
        <dbReference type="Proteomes" id="UP000604117"/>
    </source>
</evidence>
<organism evidence="4 5">
    <name type="scientific">Asanoa siamensis</name>
    <dbReference type="NCBI Taxonomy" id="926357"/>
    <lineage>
        <taxon>Bacteria</taxon>
        <taxon>Bacillati</taxon>
        <taxon>Actinomycetota</taxon>
        <taxon>Actinomycetes</taxon>
        <taxon>Micromonosporales</taxon>
        <taxon>Micromonosporaceae</taxon>
        <taxon>Asanoa</taxon>
    </lineage>
</organism>
<keyword evidence="3" id="KW-1133">Transmembrane helix</keyword>
<evidence type="ECO:0000256" key="3">
    <source>
        <dbReference type="SAM" id="Phobius"/>
    </source>
</evidence>
<dbReference type="EMBL" id="BONE01000018">
    <property type="protein sequence ID" value="GIF73106.1"/>
    <property type="molecule type" value="Genomic_DNA"/>
</dbReference>
<proteinExistence type="predicted"/>
<feature type="compositionally biased region" description="Pro residues" evidence="2">
    <location>
        <begin position="85"/>
        <end position="97"/>
    </location>
</feature>
<feature type="transmembrane region" description="Helical" evidence="3">
    <location>
        <begin position="165"/>
        <end position="188"/>
    </location>
</feature>
<evidence type="ECO:0000313" key="4">
    <source>
        <dbReference type="EMBL" id="GIF73106.1"/>
    </source>
</evidence>
<feature type="compositionally biased region" description="Low complexity" evidence="2">
    <location>
        <begin position="98"/>
        <end position="122"/>
    </location>
</feature>
<feature type="coiled-coil region" evidence="1">
    <location>
        <begin position="200"/>
        <end position="227"/>
    </location>
</feature>
<feature type="compositionally biased region" description="Low complexity" evidence="2">
    <location>
        <begin position="48"/>
        <end position="65"/>
    </location>
</feature>
<name>A0ABQ4CP86_9ACTN</name>
<feature type="compositionally biased region" description="Pro residues" evidence="2">
    <location>
        <begin position="15"/>
        <end position="47"/>
    </location>
</feature>
<protein>
    <submittedName>
        <fullName evidence="4">Uncharacterized protein</fullName>
    </submittedName>
</protein>
<evidence type="ECO:0000256" key="1">
    <source>
        <dbReference type="SAM" id="Coils"/>
    </source>
</evidence>
<keyword evidence="3" id="KW-0812">Transmembrane</keyword>
<accession>A0ABQ4CP86</accession>
<dbReference type="Proteomes" id="UP000604117">
    <property type="component" value="Unassembled WGS sequence"/>
</dbReference>
<keyword evidence="5" id="KW-1185">Reference proteome</keyword>
<feature type="compositionally biased region" description="Pro residues" evidence="2">
    <location>
        <begin position="66"/>
        <end position="76"/>
    </location>
</feature>
<sequence length="289" mass="30213">MTNPDPNQETTAFPPATPEPPTVPSVTPPAAAPQPASPYTAPAPQPASPYAAPSTPASPYAAPSTPASPYPAPTTPAAPYAAPTTPQPYGAPAPQPASPYTAPATPTAQPYPATPADQPTAANPYAVPPVSGQPVYGAPYPDQPLSATPYSVPPMAPPKQRRTAVLVLSIVTAFLFIASGLLGGLLVAQRGETSRANTEIAAQRDEITAKTKKLDEMEANLNAVNSENLLKGQELEGSKNDRNEQERQKKVVAKCLDLLMDAFSADTESQFDKRIAAAEKTCDEADRYM</sequence>
<keyword evidence="3" id="KW-0472">Membrane</keyword>
<gene>
    <name evidence="4" type="ORF">Asi02nite_26240</name>
</gene>
<evidence type="ECO:0000256" key="2">
    <source>
        <dbReference type="SAM" id="MobiDB-lite"/>
    </source>
</evidence>